<evidence type="ECO:0008006" key="3">
    <source>
        <dbReference type="Google" id="ProtNLM"/>
    </source>
</evidence>
<organism evidence="1 2">
    <name type="scientific">Reinekea marinisedimentorum</name>
    <dbReference type="NCBI Taxonomy" id="230495"/>
    <lineage>
        <taxon>Bacteria</taxon>
        <taxon>Pseudomonadati</taxon>
        <taxon>Pseudomonadota</taxon>
        <taxon>Gammaproteobacteria</taxon>
        <taxon>Oceanospirillales</taxon>
        <taxon>Saccharospirillaceae</taxon>
        <taxon>Reinekea</taxon>
    </lineage>
</organism>
<gene>
    <name evidence="1" type="ORF">BCF53_10274</name>
</gene>
<evidence type="ECO:0000313" key="1">
    <source>
        <dbReference type="EMBL" id="TCS43051.1"/>
    </source>
</evidence>
<dbReference type="AlphaFoldDB" id="A0A4R3IE42"/>
<comment type="caution">
    <text evidence="1">The sequence shown here is derived from an EMBL/GenBank/DDBJ whole genome shotgun (WGS) entry which is preliminary data.</text>
</comment>
<reference evidence="1 2" key="1">
    <citation type="submission" date="2019-03" db="EMBL/GenBank/DDBJ databases">
        <title>Genomic Encyclopedia of Archaeal and Bacterial Type Strains, Phase II (KMG-II): from individual species to whole genera.</title>
        <authorList>
            <person name="Goeker M."/>
        </authorList>
    </citation>
    <scope>NUCLEOTIDE SEQUENCE [LARGE SCALE GENOMIC DNA]</scope>
    <source>
        <strain evidence="1 2">DSM 15388</strain>
    </source>
</reference>
<name>A0A4R3IE42_9GAMM</name>
<accession>A0A4R3IE42</accession>
<proteinExistence type="predicted"/>
<dbReference type="OrthoDB" id="6198398at2"/>
<dbReference type="RefSeq" id="WP_132699633.1">
    <property type="nucleotide sequence ID" value="NZ_SLZR01000002.1"/>
</dbReference>
<dbReference type="EMBL" id="SLZR01000002">
    <property type="protein sequence ID" value="TCS43051.1"/>
    <property type="molecule type" value="Genomic_DNA"/>
</dbReference>
<sequence length="59" mass="6605">MSNAVEQLEKQIKALQKGLFLMSPKDRVRALSSHETDDLIHELQGVADDALKTLDQLKS</sequence>
<protein>
    <recommendedName>
        <fullName evidence="3">Rop-like protein</fullName>
    </recommendedName>
</protein>
<dbReference type="Proteomes" id="UP000295793">
    <property type="component" value="Unassembled WGS sequence"/>
</dbReference>
<keyword evidence="2" id="KW-1185">Reference proteome</keyword>
<evidence type="ECO:0000313" key="2">
    <source>
        <dbReference type="Proteomes" id="UP000295793"/>
    </source>
</evidence>